<evidence type="ECO:0000313" key="4">
    <source>
        <dbReference type="Proteomes" id="UP001305702"/>
    </source>
</evidence>
<evidence type="ECO:0000259" key="2">
    <source>
        <dbReference type="Pfam" id="PF13614"/>
    </source>
</evidence>
<reference evidence="3 4" key="1">
    <citation type="submission" date="2022-02" db="EMBL/GenBank/DDBJ databases">
        <title>Paenibacillus sp. MBLB1776 Whole Genome Shotgun Sequencing.</title>
        <authorList>
            <person name="Hwang C.Y."/>
            <person name="Cho E.-S."/>
            <person name="Seo M.-J."/>
        </authorList>
    </citation>
    <scope>NUCLEOTIDE SEQUENCE [LARGE SCALE GENOMIC DNA]</scope>
    <source>
        <strain evidence="3 4">MBLB1776</strain>
    </source>
</reference>
<sequence>MSTPRISVVCDDSRLTQQITQQLHFLNVPIGEIIDKPREAYMQINLKEPRILLIAEPSEAVNISQVIQSVRKVNETAPIIYLSKNAEFISLRELYRSGVMDVLQLPEEMEQLEKALERANVQYKKNVQRQELLQPKGQQGSSQVITVYSGKGGSGATFLASNLAQTLALNSGAKVLLVDLNMQFGGLHQLLDVPHDRNLGDLKSVLKELTFSQLNNVLYRREDSPLSVLLSPAHPQDAENFGSDDIELLLTACRQHFDLIVLDIPKELNEVSISAISQTDLLLYVLQLDRPSIVRMQQVYNILERYHLVKDESVALVVNRFSKKNDVTLDDLQKMTLFPVWGTIADGMNGLQQLVNLGQLLHTKANDKGPKGPARDMYQLTSVVLQKVGGEPSNGHIPKAQQQVG</sequence>
<dbReference type="SUPFAM" id="SSF52540">
    <property type="entry name" value="P-loop containing nucleoside triphosphate hydrolases"/>
    <property type="match status" value="1"/>
</dbReference>
<evidence type="ECO:0000256" key="1">
    <source>
        <dbReference type="SAM" id="Coils"/>
    </source>
</evidence>
<dbReference type="EMBL" id="CP130318">
    <property type="protein sequence ID" value="WNQ09862.1"/>
    <property type="molecule type" value="Genomic_DNA"/>
</dbReference>
<protein>
    <submittedName>
        <fullName evidence="3">AAA family ATPase</fullName>
    </submittedName>
</protein>
<dbReference type="Pfam" id="PF13614">
    <property type="entry name" value="AAA_31"/>
    <property type="match status" value="1"/>
</dbReference>
<dbReference type="KEGG" id="paun:MJA45_19835"/>
<dbReference type="InterPro" id="IPR025669">
    <property type="entry name" value="AAA_dom"/>
</dbReference>
<name>A0AA96LA75_9BACL</name>
<dbReference type="PANTHER" id="PTHR43384">
    <property type="entry name" value="SEPTUM SITE-DETERMINING PROTEIN MIND HOMOLOG, CHLOROPLASTIC-RELATED"/>
    <property type="match status" value="1"/>
</dbReference>
<feature type="domain" description="AAA" evidence="2">
    <location>
        <begin position="143"/>
        <end position="307"/>
    </location>
</feature>
<dbReference type="PANTHER" id="PTHR43384:SF13">
    <property type="entry name" value="SLR0110 PROTEIN"/>
    <property type="match status" value="1"/>
</dbReference>
<dbReference type="InterPro" id="IPR027417">
    <property type="entry name" value="P-loop_NTPase"/>
</dbReference>
<dbReference type="InterPro" id="IPR050625">
    <property type="entry name" value="ParA/MinD_ATPase"/>
</dbReference>
<dbReference type="GO" id="GO:0005829">
    <property type="term" value="C:cytosol"/>
    <property type="evidence" value="ECO:0007669"/>
    <property type="project" value="TreeGrafter"/>
</dbReference>
<dbReference type="SUPFAM" id="SSF52172">
    <property type="entry name" value="CheY-like"/>
    <property type="match status" value="1"/>
</dbReference>
<dbReference type="GO" id="GO:0016887">
    <property type="term" value="F:ATP hydrolysis activity"/>
    <property type="evidence" value="ECO:0007669"/>
    <property type="project" value="TreeGrafter"/>
</dbReference>
<evidence type="ECO:0000313" key="3">
    <source>
        <dbReference type="EMBL" id="WNQ09862.1"/>
    </source>
</evidence>
<dbReference type="Gene3D" id="3.40.50.300">
    <property type="entry name" value="P-loop containing nucleotide triphosphate hydrolases"/>
    <property type="match status" value="1"/>
</dbReference>
<gene>
    <name evidence="3" type="ORF">MJA45_19835</name>
</gene>
<feature type="coiled-coil region" evidence="1">
    <location>
        <begin position="102"/>
        <end position="129"/>
    </location>
</feature>
<accession>A0AA96LA75</accession>
<dbReference type="Proteomes" id="UP001305702">
    <property type="component" value="Chromosome"/>
</dbReference>
<dbReference type="GO" id="GO:0005524">
    <property type="term" value="F:ATP binding"/>
    <property type="evidence" value="ECO:0007669"/>
    <property type="project" value="TreeGrafter"/>
</dbReference>
<organism evidence="3 4">
    <name type="scientific">Paenibacillus aurantius</name>
    <dbReference type="NCBI Taxonomy" id="2918900"/>
    <lineage>
        <taxon>Bacteria</taxon>
        <taxon>Bacillati</taxon>
        <taxon>Bacillota</taxon>
        <taxon>Bacilli</taxon>
        <taxon>Bacillales</taxon>
        <taxon>Paenibacillaceae</taxon>
        <taxon>Paenibacillus</taxon>
    </lineage>
</organism>
<proteinExistence type="predicted"/>
<dbReference type="Gene3D" id="3.40.50.2300">
    <property type="match status" value="1"/>
</dbReference>
<keyword evidence="1" id="KW-0175">Coiled coil</keyword>
<dbReference type="AlphaFoldDB" id="A0AA96LA75"/>
<dbReference type="InterPro" id="IPR011006">
    <property type="entry name" value="CheY-like_superfamily"/>
</dbReference>
<dbReference type="GO" id="GO:0009898">
    <property type="term" value="C:cytoplasmic side of plasma membrane"/>
    <property type="evidence" value="ECO:0007669"/>
    <property type="project" value="TreeGrafter"/>
</dbReference>
<dbReference type="GO" id="GO:0051782">
    <property type="term" value="P:negative regulation of cell division"/>
    <property type="evidence" value="ECO:0007669"/>
    <property type="project" value="TreeGrafter"/>
</dbReference>
<keyword evidence="4" id="KW-1185">Reference proteome</keyword>
<dbReference type="RefSeq" id="WP_315603636.1">
    <property type="nucleotide sequence ID" value="NZ_CP130318.1"/>
</dbReference>